<dbReference type="SFLD" id="SFLDG01129">
    <property type="entry name" value="C1.5:_HAD__Beta-PGM__Phosphata"/>
    <property type="match status" value="1"/>
</dbReference>
<dbReference type="Gene3D" id="3.40.50.1000">
    <property type="entry name" value="HAD superfamily/HAD-like"/>
    <property type="match status" value="1"/>
</dbReference>
<protein>
    <submittedName>
        <fullName evidence="1">Phosphoglycolate phosphatase</fullName>
    </submittedName>
</protein>
<dbReference type="Proteomes" id="UP001149165">
    <property type="component" value="Unassembled WGS sequence"/>
</dbReference>
<reference evidence="1" key="2">
    <citation type="journal article" date="2023" name="IMA Fungus">
        <title>Comparative genomic study of the Penicillium genus elucidates a diverse pangenome and 15 lateral gene transfer events.</title>
        <authorList>
            <person name="Petersen C."/>
            <person name="Sorensen T."/>
            <person name="Nielsen M.R."/>
            <person name="Sondergaard T.E."/>
            <person name="Sorensen J.L."/>
            <person name="Fitzpatrick D.A."/>
            <person name="Frisvad J.C."/>
            <person name="Nielsen K.L."/>
        </authorList>
    </citation>
    <scope>NUCLEOTIDE SEQUENCE</scope>
    <source>
        <strain evidence="1">IBT 30069</strain>
    </source>
</reference>
<dbReference type="PANTHER" id="PTHR43434:SF1">
    <property type="entry name" value="PHOSPHOGLYCOLATE PHOSPHATASE"/>
    <property type="match status" value="1"/>
</dbReference>
<dbReference type="InterPro" id="IPR041492">
    <property type="entry name" value="HAD_2"/>
</dbReference>
<dbReference type="InterPro" id="IPR023214">
    <property type="entry name" value="HAD_sf"/>
</dbReference>
<dbReference type="SUPFAM" id="SSF56784">
    <property type="entry name" value="HAD-like"/>
    <property type="match status" value="1"/>
</dbReference>
<organism evidence="1 2">
    <name type="scientific">Penicillium angulare</name>
    <dbReference type="NCBI Taxonomy" id="116970"/>
    <lineage>
        <taxon>Eukaryota</taxon>
        <taxon>Fungi</taxon>
        <taxon>Dikarya</taxon>
        <taxon>Ascomycota</taxon>
        <taxon>Pezizomycotina</taxon>
        <taxon>Eurotiomycetes</taxon>
        <taxon>Eurotiomycetidae</taxon>
        <taxon>Eurotiales</taxon>
        <taxon>Aspergillaceae</taxon>
        <taxon>Penicillium</taxon>
    </lineage>
</organism>
<accession>A0A9W9F4F6</accession>
<dbReference type="GO" id="GO:0008967">
    <property type="term" value="F:phosphoglycolate phosphatase activity"/>
    <property type="evidence" value="ECO:0007669"/>
    <property type="project" value="TreeGrafter"/>
</dbReference>
<dbReference type="InterPro" id="IPR050155">
    <property type="entry name" value="HAD-like_hydrolase_sf"/>
</dbReference>
<evidence type="ECO:0000313" key="2">
    <source>
        <dbReference type="Proteomes" id="UP001149165"/>
    </source>
</evidence>
<dbReference type="PANTHER" id="PTHR43434">
    <property type="entry name" value="PHOSPHOGLYCOLATE PHOSPHATASE"/>
    <property type="match status" value="1"/>
</dbReference>
<dbReference type="AlphaFoldDB" id="A0A9W9F4F6"/>
<dbReference type="OrthoDB" id="47007at2759"/>
<dbReference type="GO" id="GO:0006281">
    <property type="term" value="P:DNA repair"/>
    <property type="evidence" value="ECO:0007669"/>
    <property type="project" value="TreeGrafter"/>
</dbReference>
<name>A0A9W9F4F6_9EURO</name>
<dbReference type="InterPro" id="IPR036412">
    <property type="entry name" value="HAD-like_sf"/>
</dbReference>
<evidence type="ECO:0000313" key="1">
    <source>
        <dbReference type="EMBL" id="KAJ5093470.1"/>
    </source>
</evidence>
<dbReference type="Gene3D" id="1.10.150.240">
    <property type="entry name" value="Putative phosphatase, domain 2"/>
    <property type="match status" value="1"/>
</dbReference>
<keyword evidence="2" id="KW-1185">Reference proteome</keyword>
<reference evidence="1" key="1">
    <citation type="submission" date="2022-11" db="EMBL/GenBank/DDBJ databases">
        <authorList>
            <person name="Petersen C."/>
        </authorList>
    </citation>
    <scope>NUCLEOTIDE SEQUENCE</scope>
    <source>
        <strain evidence="1">IBT 30069</strain>
    </source>
</reference>
<dbReference type="InterPro" id="IPR023198">
    <property type="entry name" value="PGP-like_dom2"/>
</dbReference>
<dbReference type="EMBL" id="JAPQKH010000006">
    <property type="protein sequence ID" value="KAJ5093470.1"/>
    <property type="molecule type" value="Genomic_DNA"/>
</dbReference>
<comment type="caution">
    <text evidence="1">The sequence shown here is derived from an EMBL/GenBank/DDBJ whole genome shotgun (WGS) entry which is preliminary data.</text>
</comment>
<dbReference type="SFLD" id="SFLDS00003">
    <property type="entry name" value="Haloacid_Dehalogenase"/>
    <property type="match status" value="1"/>
</dbReference>
<dbReference type="Pfam" id="PF13419">
    <property type="entry name" value="HAD_2"/>
    <property type="match status" value="1"/>
</dbReference>
<gene>
    <name evidence="1" type="ORF">N7456_009331</name>
</gene>
<proteinExistence type="predicted"/>
<sequence>MAPPKFVIFDFDGTLFDTHQAIAHSITLTFEKLLPSHSPSESEVQRLIGSGMGLKDVLNTVHPEPSTFNEEEWTSTYRDLYASHGQQLVGPFNGAQRLLHFLKSRDIPISIVSNKGVAAVLTALSNHDLADCIPQSLIIGDKTPGATRKPDPASFFNVLVPALREQGLVENIDASDVFVIGDTEADLQFAANIGGARSIWCRYGYGDRQSCEKLNPGATIDSLEEVERLVDQW</sequence>